<dbReference type="STRING" id="946362.F2UJH4"/>
<comment type="subcellular location">
    <subcellularLocation>
        <location evidence="1">Mitochondrion inner membrane</location>
        <topology evidence="1">Single-pass membrane protein</topology>
    </subcellularLocation>
</comment>
<keyword evidence="5 9" id="KW-1133">Transmembrane helix</keyword>
<organism evidence="11">
    <name type="scientific">Salpingoeca rosetta (strain ATCC 50818 / BSB-021)</name>
    <dbReference type="NCBI Taxonomy" id="946362"/>
    <lineage>
        <taxon>Eukaryota</taxon>
        <taxon>Choanoflagellata</taxon>
        <taxon>Craspedida</taxon>
        <taxon>Salpingoecidae</taxon>
        <taxon>Salpingoeca</taxon>
    </lineage>
</organism>
<dbReference type="FunCoup" id="F2UJH4">
    <property type="interactions" value="806"/>
</dbReference>
<dbReference type="Pfam" id="PF02936">
    <property type="entry name" value="COX4"/>
    <property type="match status" value="1"/>
</dbReference>
<evidence type="ECO:0000256" key="9">
    <source>
        <dbReference type="SAM" id="Phobius"/>
    </source>
</evidence>
<evidence type="ECO:0000256" key="2">
    <source>
        <dbReference type="ARBA" id="ARBA00022692"/>
    </source>
</evidence>
<dbReference type="InterPro" id="IPR036639">
    <property type="entry name" value="Cyt_c_oxidase_su4_sf"/>
</dbReference>
<evidence type="ECO:0000313" key="10">
    <source>
        <dbReference type="EMBL" id="EGD77273.1"/>
    </source>
</evidence>
<protein>
    <recommendedName>
        <fullName evidence="12">Cytochrome c oxidase subunit IV</fullName>
    </recommendedName>
</protein>
<keyword evidence="6" id="KW-0560">Oxidoreductase</keyword>
<keyword evidence="11" id="KW-1185">Reference proteome</keyword>
<evidence type="ECO:0008006" key="12">
    <source>
        <dbReference type="Google" id="ProtNLM"/>
    </source>
</evidence>
<dbReference type="Gene3D" id="1.10.442.10">
    <property type="entry name" value="Cytochrome c oxidase subunit IV"/>
    <property type="match status" value="1"/>
</dbReference>
<dbReference type="PANTHER" id="PTHR10707">
    <property type="entry name" value="CYTOCHROME C OXIDASE SUBUNIT IV"/>
    <property type="match status" value="1"/>
</dbReference>
<keyword evidence="8 9" id="KW-0472">Membrane</keyword>
<keyword evidence="7" id="KW-0496">Mitochondrion</keyword>
<dbReference type="PANTHER" id="PTHR10707:SF10">
    <property type="entry name" value="CYTOCHROME C OXIDASE SUBUNIT 4"/>
    <property type="match status" value="1"/>
</dbReference>
<proteinExistence type="predicted"/>
<dbReference type="EMBL" id="GL832977">
    <property type="protein sequence ID" value="EGD77273.1"/>
    <property type="molecule type" value="Genomic_DNA"/>
</dbReference>
<dbReference type="GO" id="GO:0016491">
    <property type="term" value="F:oxidoreductase activity"/>
    <property type="evidence" value="ECO:0007669"/>
    <property type="project" value="UniProtKB-KW"/>
</dbReference>
<dbReference type="eggNOG" id="KOG4075">
    <property type="taxonomic scope" value="Eukaryota"/>
</dbReference>
<dbReference type="GeneID" id="16071176"/>
<accession>F2UJH4</accession>
<dbReference type="GO" id="GO:0045277">
    <property type="term" value="C:respiratory chain complex IV"/>
    <property type="evidence" value="ECO:0007669"/>
    <property type="project" value="InterPro"/>
</dbReference>
<evidence type="ECO:0000256" key="3">
    <source>
        <dbReference type="ARBA" id="ARBA00022792"/>
    </source>
</evidence>
<keyword evidence="4" id="KW-0809">Transit peptide</keyword>
<keyword evidence="3" id="KW-0999">Mitochondrion inner membrane</keyword>
<dbReference type="RefSeq" id="XP_004990617.1">
    <property type="nucleotide sequence ID" value="XM_004990560.1"/>
</dbReference>
<sequence>MLVSDQPNCRTQSPLARLLLLTCLPRDQSRHTTDTMARRLTSVLRMTARRSSAVAKASEGELTALKEKEKLPWGQLTNSEKTQLYRAAYGKTRKEMQKGDGDGVSVMMGVGIGLATSFILFKLLQSRGQPAPKTMTAEWKQATKEKIVEGRNANPIHNKNF</sequence>
<evidence type="ECO:0000256" key="6">
    <source>
        <dbReference type="ARBA" id="ARBA00023002"/>
    </source>
</evidence>
<gene>
    <name evidence="10" type="ORF">PTSG_08367</name>
</gene>
<feature type="transmembrane region" description="Helical" evidence="9">
    <location>
        <begin position="104"/>
        <end position="124"/>
    </location>
</feature>
<dbReference type="AlphaFoldDB" id="F2UJH4"/>
<evidence type="ECO:0000256" key="5">
    <source>
        <dbReference type="ARBA" id="ARBA00022989"/>
    </source>
</evidence>
<keyword evidence="2 9" id="KW-0812">Transmembrane</keyword>
<evidence type="ECO:0000256" key="1">
    <source>
        <dbReference type="ARBA" id="ARBA00004434"/>
    </source>
</evidence>
<evidence type="ECO:0000256" key="8">
    <source>
        <dbReference type="ARBA" id="ARBA00023136"/>
    </source>
</evidence>
<evidence type="ECO:0000313" key="11">
    <source>
        <dbReference type="Proteomes" id="UP000007799"/>
    </source>
</evidence>
<dbReference type="KEGG" id="sre:PTSG_08367"/>
<dbReference type="Proteomes" id="UP000007799">
    <property type="component" value="Unassembled WGS sequence"/>
</dbReference>
<dbReference type="GO" id="GO:0005743">
    <property type="term" value="C:mitochondrial inner membrane"/>
    <property type="evidence" value="ECO:0007669"/>
    <property type="project" value="UniProtKB-SubCell"/>
</dbReference>
<dbReference type="GO" id="GO:0006123">
    <property type="term" value="P:mitochondrial electron transport, cytochrome c to oxygen"/>
    <property type="evidence" value="ECO:0007669"/>
    <property type="project" value="InterPro"/>
</dbReference>
<name>F2UJH4_SALR5</name>
<dbReference type="OMA" id="ASFRTFH"/>
<dbReference type="OrthoDB" id="186013at2759"/>
<evidence type="ECO:0000256" key="4">
    <source>
        <dbReference type="ARBA" id="ARBA00022946"/>
    </source>
</evidence>
<evidence type="ECO:0000256" key="7">
    <source>
        <dbReference type="ARBA" id="ARBA00023128"/>
    </source>
</evidence>
<reference evidence="10" key="1">
    <citation type="submission" date="2009-08" db="EMBL/GenBank/DDBJ databases">
        <title>Annotation of Salpingoeca rosetta.</title>
        <authorList>
            <consortium name="The Broad Institute Genome Sequencing Platform"/>
            <person name="Russ C."/>
            <person name="Cuomo C."/>
            <person name="Burger G."/>
            <person name="Gray M.W."/>
            <person name="Holland P.W.H."/>
            <person name="King N."/>
            <person name="Lang F.B.F."/>
            <person name="Roger A.J."/>
            <person name="Ruiz-Trillo I."/>
            <person name="Young S.K."/>
            <person name="Zeng Q."/>
            <person name="Gargeya S."/>
            <person name="Alvarado L."/>
            <person name="Berlin A."/>
            <person name="Chapman S.B."/>
            <person name="Chen Z."/>
            <person name="Freedman E."/>
            <person name="Gellesch M."/>
            <person name="Goldberg J."/>
            <person name="Griggs A."/>
            <person name="Gujja S."/>
            <person name="Heilman E."/>
            <person name="Heiman D."/>
            <person name="Howarth C."/>
            <person name="Mehta T."/>
            <person name="Neiman D."/>
            <person name="Pearson M."/>
            <person name="Roberts A."/>
            <person name="Saif S."/>
            <person name="Shea T."/>
            <person name="Shenoy N."/>
            <person name="Sisk P."/>
            <person name="Stolte C."/>
            <person name="Sykes S."/>
            <person name="White J."/>
            <person name="Yandava C."/>
            <person name="Haas B."/>
            <person name="Nusbaum C."/>
            <person name="Birren B."/>
        </authorList>
    </citation>
    <scope>NUCLEOTIDE SEQUENCE [LARGE SCALE GENOMIC DNA]</scope>
    <source>
        <strain evidence="10">ATCC 50818</strain>
    </source>
</reference>
<dbReference type="InParanoid" id="F2UJH4"/>
<dbReference type="InterPro" id="IPR004203">
    <property type="entry name" value="Cyt_c_oxidase_su4_fam"/>
</dbReference>
<dbReference type="SUPFAM" id="SSF81406">
    <property type="entry name" value="Mitochondrial cytochrome c oxidase subunit IV"/>
    <property type="match status" value="1"/>
</dbReference>